<name>A0A1M5RFJ7_9FIRM</name>
<dbReference type="OrthoDB" id="9795206at2"/>
<dbReference type="RefSeq" id="WP_073126966.1">
    <property type="nucleotide sequence ID" value="NZ_BAABCH010000023.1"/>
</dbReference>
<evidence type="ECO:0000259" key="1">
    <source>
        <dbReference type="Pfam" id="PF13302"/>
    </source>
</evidence>
<sequence>MNIVENKNPLWTNEHIQHLRKYKENYGLYITEQEFSEELSNIEQGKPSKRCVDAQRCFEIYKDEEYIGDITITKIEDKHNELDIVIFDKCANKGYAKEAINKFEKIYFDEIGTVLDVIIREDNPNKDKVKSILEANDFKLVGYNDYEDLIFSKSKEK</sequence>
<evidence type="ECO:0000313" key="2">
    <source>
        <dbReference type="EMBL" id="SHH25095.1"/>
    </source>
</evidence>
<dbReference type="Proteomes" id="UP000243255">
    <property type="component" value="Unassembled WGS sequence"/>
</dbReference>
<reference evidence="3" key="1">
    <citation type="submission" date="2016-11" db="EMBL/GenBank/DDBJ databases">
        <authorList>
            <person name="Varghese N."/>
            <person name="Submissions S."/>
        </authorList>
    </citation>
    <scope>NUCLEOTIDE SEQUENCE [LARGE SCALE GENOMIC DNA]</scope>
    <source>
        <strain evidence="3">DSM 2635</strain>
    </source>
</reference>
<dbReference type="Gene3D" id="3.40.630.30">
    <property type="match status" value="1"/>
</dbReference>
<dbReference type="Pfam" id="PF13302">
    <property type="entry name" value="Acetyltransf_3"/>
    <property type="match status" value="1"/>
</dbReference>
<dbReference type="InterPro" id="IPR016181">
    <property type="entry name" value="Acyl_CoA_acyltransferase"/>
</dbReference>
<dbReference type="AlphaFoldDB" id="A0A1M5RFJ7"/>
<gene>
    <name evidence="2" type="ORF">SAMN04488530_1304</name>
</gene>
<keyword evidence="2" id="KW-0808">Transferase</keyword>
<proteinExistence type="predicted"/>
<accession>A0A1M5RFJ7</accession>
<dbReference type="InterPro" id="IPR000182">
    <property type="entry name" value="GNAT_dom"/>
</dbReference>
<evidence type="ECO:0000313" key="3">
    <source>
        <dbReference type="Proteomes" id="UP000243255"/>
    </source>
</evidence>
<dbReference type="EMBL" id="FQWX01000030">
    <property type="protein sequence ID" value="SHH25095.1"/>
    <property type="molecule type" value="Genomic_DNA"/>
</dbReference>
<organism evidence="2 3">
    <name type="scientific">Asaccharospora irregularis DSM 2635</name>
    <dbReference type="NCBI Taxonomy" id="1121321"/>
    <lineage>
        <taxon>Bacteria</taxon>
        <taxon>Bacillati</taxon>
        <taxon>Bacillota</taxon>
        <taxon>Clostridia</taxon>
        <taxon>Peptostreptococcales</taxon>
        <taxon>Peptostreptococcaceae</taxon>
        <taxon>Asaccharospora</taxon>
    </lineage>
</organism>
<feature type="domain" description="N-acetyltransferase" evidence="1">
    <location>
        <begin position="29"/>
        <end position="126"/>
    </location>
</feature>
<dbReference type="SUPFAM" id="SSF55729">
    <property type="entry name" value="Acyl-CoA N-acyltransferases (Nat)"/>
    <property type="match status" value="1"/>
</dbReference>
<dbReference type="GO" id="GO:0016747">
    <property type="term" value="F:acyltransferase activity, transferring groups other than amino-acyl groups"/>
    <property type="evidence" value="ECO:0007669"/>
    <property type="project" value="InterPro"/>
</dbReference>
<protein>
    <submittedName>
        <fullName evidence="2">Protein N-acetyltransferase, RimJ/RimL family</fullName>
    </submittedName>
</protein>
<keyword evidence="3" id="KW-1185">Reference proteome</keyword>